<feature type="region of interest" description="Disordered" evidence="3">
    <location>
        <begin position="1025"/>
        <end position="1051"/>
    </location>
</feature>
<feature type="region of interest" description="Disordered" evidence="3">
    <location>
        <begin position="298"/>
        <end position="364"/>
    </location>
</feature>
<dbReference type="GO" id="GO:0005634">
    <property type="term" value="C:nucleus"/>
    <property type="evidence" value="ECO:0007669"/>
    <property type="project" value="UniProtKB-SubCell"/>
</dbReference>
<evidence type="ECO:0000256" key="3">
    <source>
        <dbReference type="SAM" id="MobiDB-lite"/>
    </source>
</evidence>
<organism evidence="5 6">
    <name type="scientific">Potamilus streckersoni</name>
    <dbReference type="NCBI Taxonomy" id="2493646"/>
    <lineage>
        <taxon>Eukaryota</taxon>
        <taxon>Metazoa</taxon>
        <taxon>Spiralia</taxon>
        <taxon>Lophotrochozoa</taxon>
        <taxon>Mollusca</taxon>
        <taxon>Bivalvia</taxon>
        <taxon>Autobranchia</taxon>
        <taxon>Heteroconchia</taxon>
        <taxon>Palaeoheterodonta</taxon>
        <taxon>Unionida</taxon>
        <taxon>Unionoidea</taxon>
        <taxon>Unionidae</taxon>
        <taxon>Ambleminae</taxon>
        <taxon>Lampsilini</taxon>
        <taxon>Potamilus</taxon>
    </lineage>
</organism>
<feature type="compositionally biased region" description="Polar residues" evidence="3">
    <location>
        <begin position="179"/>
        <end position="188"/>
    </location>
</feature>
<feature type="compositionally biased region" description="Low complexity" evidence="3">
    <location>
        <begin position="161"/>
        <end position="172"/>
    </location>
</feature>
<evidence type="ECO:0000256" key="2">
    <source>
        <dbReference type="PROSITE-ProRule" id="PRU00089"/>
    </source>
</evidence>
<feature type="compositionally biased region" description="Basic and acidic residues" evidence="3">
    <location>
        <begin position="909"/>
        <end position="938"/>
    </location>
</feature>
<feature type="compositionally biased region" description="Polar residues" evidence="3">
    <location>
        <begin position="496"/>
        <end position="521"/>
    </location>
</feature>
<feature type="compositionally biased region" description="Polar residues" evidence="3">
    <location>
        <begin position="325"/>
        <end position="361"/>
    </location>
</feature>
<name>A0AAE0ST74_9BIVA</name>
<dbReference type="Proteomes" id="UP001195483">
    <property type="component" value="Unassembled WGS sequence"/>
</dbReference>
<reference evidence="5" key="2">
    <citation type="journal article" date="2021" name="Genome Biol. Evol.">
        <title>Developing a high-quality reference genome for a parasitic bivalve with doubly uniparental inheritance (Bivalvia: Unionida).</title>
        <authorList>
            <person name="Smith C.H."/>
        </authorList>
    </citation>
    <scope>NUCLEOTIDE SEQUENCE</scope>
    <source>
        <strain evidence="5">CHS0354</strain>
        <tissue evidence="5">Mantle</tissue>
    </source>
</reference>
<dbReference type="PANTHER" id="PTHR46878:SF1">
    <property type="entry name" value="FORKHEAD BOX PROTEIN M1"/>
    <property type="match status" value="1"/>
</dbReference>
<feature type="region of interest" description="Disordered" evidence="3">
    <location>
        <begin position="877"/>
        <end position="942"/>
    </location>
</feature>
<dbReference type="InterPro" id="IPR042839">
    <property type="entry name" value="FOXM1"/>
</dbReference>
<feature type="domain" description="Fork-head" evidence="4">
    <location>
        <begin position="599"/>
        <end position="691"/>
    </location>
</feature>
<dbReference type="InterPro" id="IPR036390">
    <property type="entry name" value="WH_DNA-bd_sf"/>
</dbReference>
<dbReference type="SMART" id="SM00339">
    <property type="entry name" value="FH"/>
    <property type="match status" value="1"/>
</dbReference>
<reference evidence="5" key="1">
    <citation type="journal article" date="2021" name="Genome Biol. Evol.">
        <title>A High-Quality Reference Genome for a Parasitic Bivalve with Doubly Uniparental Inheritance (Bivalvia: Unionida).</title>
        <authorList>
            <person name="Smith C.H."/>
        </authorList>
    </citation>
    <scope>NUCLEOTIDE SEQUENCE</scope>
    <source>
        <strain evidence="5">CHS0354</strain>
    </source>
</reference>
<feature type="region of interest" description="Disordered" evidence="3">
    <location>
        <begin position="494"/>
        <end position="533"/>
    </location>
</feature>
<dbReference type="Gene3D" id="1.10.10.10">
    <property type="entry name" value="Winged helix-like DNA-binding domain superfamily/Winged helix DNA-binding domain"/>
    <property type="match status" value="1"/>
</dbReference>
<dbReference type="InterPro" id="IPR018122">
    <property type="entry name" value="TF_fork_head_CS_1"/>
</dbReference>
<protein>
    <recommendedName>
        <fullName evidence="4">Fork-head domain-containing protein</fullName>
    </recommendedName>
</protein>
<dbReference type="GO" id="GO:0006357">
    <property type="term" value="P:regulation of transcription by RNA polymerase II"/>
    <property type="evidence" value="ECO:0007669"/>
    <property type="project" value="TreeGrafter"/>
</dbReference>
<evidence type="ECO:0000256" key="1">
    <source>
        <dbReference type="ARBA" id="ARBA00023125"/>
    </source>
</evidence>
<dbReference type="CDD" id="cd20029">
    <property type="entry name" value="FH_FOXM"/>
    <property type="match status" value="1"/>
</dbReference>
<feature type="DNA-binding region" description="Fork-head" evidence="2">
    <location>
        <begin position="599"/>
        <end position="691"/>
    </location>
</feature>
<dbReference type="Pfam" id="PF00250">
    <property type="entry name" value="Forkhead"/>
    <property type="match status" value="1"/>
</dbReference>
<dbReference type="AlphaFoldDB" id="A0AAE0ST74"/>
<dbReference type="PRINTS" id="PR00053">
    <property type="entry name" value="FORKHEAD"/>
</dbReference>
<feature type="region of interest" description="Disordered" evidence="3">
    <location>
        <begin position="159"/>
        <end position="188"/>
    </location>
</feature>
<feature type="region of interest" description="Disordered" evidence="3">
    <location>
        <begin position="552"/>
        <end position="573"/>
    </location>
</feature>
<dbReference type="PROSITE" id="PS00658">
    <property type="entry name" value="FORK_HEAD_2"/>
    <property type="match status" value="1"/>
</dbReference>
<keyword evidence="1 2" id="KW-0238">DNA-binding</keyword>
<dbReference type="PANTHER" id="PTHR46878">
    <property type="entry name" value="FORKHEAD BOX PROTEIN M1"/>
    <property type="match status" value="1"/>
</dbReference>
<dbReference type="PROSITE" id="PS50039">
    <property type="entry name" value="FORK_HEAD_3"/>
    <property type="match status" value="1"/>
</dbReference>
<feature type="compositionally biased region" description="Polar residues" evidence="3">
    <location>
        <begin position="298"/>
        <end position="315"/>
    </location>
</feature>
<dbReference type="GO" id="GO:0003700">
    <property type="term" value="F:DNA-binding transcription factor activity"/>
    <property type="evidence" value="ECO:0007669"/>
    <property type="project" value="InterPro"/>
</dbReference>
<dbReference type="InterPro" id="IPR001766">
    <property type="entry name" value="Fork_head_dom"/>
</dbReference>
<dbReference type="EMBL" id="JAEAOA010001797">
    <property type="protein sequence ID" value="KAK3597624.1"/>
    <property type="molecule type" value="Genomic_DNA"/>
</dbReference>
<comment type="subcellular location">
    <subcellularLocation>
        <location evidence="2">Nucleus</location>
    </subcellularLocation>
</comment>
<dbReference type="InterPro" id="IPR047516">
    <property type="entry name" value="FH_FOXM1"/>
</dbReference>
<keyword evidence="2" id="KW-0539">Nucleus</keyword>
<reference evidence="5" key="3">
    <citation type="submission" date="2023-05" db="EMBL/GenBank/DDBJ databases">
        <authorList>
            <person name="Smith C.H."/>
        </authorList>
    </citation>
    <scope>NUCLEOTIDE SEQUENCE</scope>
    <source>
        <strain evidence="5">CHS0354</strain>
        <tissue evidence="5">Mantle</tissue>
    </source>
</reference>
<dbReference type="GO" id="GO:0000086">
    <property type="term" value="P:G2/M transition of mitotic cell cycle"/>
    <property type="evidence" value="ECO:0007669"/>
    <property type="project" value="InterPro"/>
</dbReference>
<comment type="caution">
    <text evidence="5">The sequence shown here is derived from an EMBL/GenBank/DDBJ whole genome shotgun (WGS) entry which is preliminary data.</text>
</comment>
<dbReference type="InterPro" id="IPR030456">
    <property type="entry name" value="TF_fork_head_CS_2"/>
</dbReference>
<feature type="compositionally biased region" description="Low complexity" evidence="3">
    <location>
        <begin position="554"/>
        <end position="573"/>
    </location>
</feature>
<evidence type="ECO:0000313" key="5">
    <source>
        <dbReference type="EMBL" id="KAK3597624.1"/>
    </source>
</evidence>
<sequence length="1112" mass="122294">MAREKAINCSFPDVMLLCEFIQRCKMFHPTLSECVCNSTEADVSSNLSTVEEPSIGTEQKITEDDGQNTYVIIMNNNDSKPKSLPIAKPTHGHHTLHSRSLSRCSKVQVDDLRINLKNISDDDYDTGLPTQHSEHIKLNLAEINDDDYDSGLSATGVFLKSGGPSQSSSNDSAIDMDITDNNLQPHSSQSPFVLKLASRSGSYNGAHHKRISTTSQTVYHLVSPTNVEKSVSSSISATDNNGTSLADRKVYFVSSSNSQSVFKKAVHGRSLPSFTPSGAKFAPIKSLTSPRYRHAFTTPYTSTPVSGQPSPSNQVYIIPSPLVNHPNSTSNPRSPTNASDSSYSQSLTPSYDTSGYHSVTGTPEFMGQEQHIIIEKIKTEPMDTDTSASYKNPILITPNSTSSQCYIITPPVPISSNSESSSVSSQPKLRTSPGAFTVNSSTHLHNSCMNVEDLVAVSVDGSKIDDFTSVKSDTIQSEVKPVCGPRTFTLRREVSVGSSQESLESNHTSQEFSVTSSQDSLNGEKEENKEDLDDSLTNIQWLKEAQWKGSDAVSSKQSHSSKSTNVPSSSSQSASSLHWRCLSSAEIKRISEECGRHKRPPFSYMYLIQMALCSREDKRMMLKEICKWIEDTFPYYKHSKPGWKNSIRHNLSLYNIFVRESARHGSYWTLKPDCIPKAKYHRDSSHGKEQSQSLPSFSTQPRHMFPVMFSSLPTSTSLLQPHQANIIYQNPSQVTSTTGRKKGPLPILPRPSPFDIQPQAYALIPIQNLPSSFDMSAQTSTSTVLQLATPPPPVMATCLSPSINEVSNAVASIQIPGASYTNNSDATVTKGSIKLAGITPKTQPIHSHSRRKETNIVRQAWLDAELQLETPLEGKSAILHDPLEKEKSTSKSGRGKRSRVKIGLPRPKIYKEKSRSDKRKEKEQASKRRRMQAEKDLLEDSSDEEEVGSAFLLNLEKDFTTPMKNILDSINDSSHSLSTSTPVKDEECGPSNDFVSPIRGMTPLRSSALFDGSFLDAVKDSDSDKGLSFSPELHGTRKYSPKISPGNSRSPNSSLLDLNVLPFFSSPDKGDVIPEESIVNGQNLSRFLAEFNIDPSLLDTISDELPHFSSNS</sequence>
<dbReference type="GO" id="GO:0042127">
    <property type="term" value="P:regulation of cell population proliferation"/>
    <property type="evidence" value="ECO:0007669"/>
    <property type="project" value="TreeGrafter"/>
</dbReference>
<evidence type="ECO:0000313" key="6">
    <source>
        <dbReference type="Proteomes" id="UP001195483"/>
    </source>
</evidence>
<dbReference type="GO" id="GO:0000977">
    <property type="term" value="F:RNA polymerase II transcription regulatory region sequence-specific DNA binding"/>
    <property type="evidence" value="ECO:0007669"/>
    <property type="project" value="TreeGrafter"/>
</dbReference>
<accession>A0AAE0ST74</accession>
<keyword evidence="6" id="KW-1185">Reference proteome</keyword>
<gene>
    <name evidence="5" type="ORF">CHS0354_030175</name>
</gene>
<proteinExistence type="predicted"/>
<dbReference type="InterPro" id="IPR036388">
    <property type="entry name" value="WH-like_DNA-bd_sf"/>
</dbReference>
<dbReference type="SUPFAM" id="SSF46785">
    <property type="entry name" value="Winged helix' DNA-binding domain"/>
    <property type="match status" value="1"/>
</dbReference>
<evidence type="ECO:0000259" key="4">
    <source>
        <dbReference type="PROSITE" id="PS50039"/>
    </source>
</evidence>
<dbReference type="PROSITE" id="PS00657">
    <property type="entry name" value="FORK_HEAD_1"/>
    <property type="match status" value="1"/>
</dbReference>